<evidence type="ECO:0000256" key="1">
    <source>
        <dbReference type="ARBA" id="ARBA00004701"/>
    </source>
</evidence>
<dbReference type="EC" id="1.1.1.22" evidence="3 8"/>
<evidence type="ECO:0000256" key="7">
    <source>
        <dbReference type="ARBA" id="ARBA00047473"/>
    </source>
</evidence>
<keyword evidence="14" id="KW-1185">Reference proteome</keyword>
<dbReference type="KEGG" id="upv:EJN92_06785"/>
<evidence type="ECO:0000259" key="12">
    <source>
        <dbReference type="SMART" id="SM00984"/>
    </source>
</evidence>
<dbReference type="Pfam" id="PF03721">
    <property type="entry name" value="UDPG_MGDP_dh_N"/>
    <property type="match status" value="1"/>
</dbReference>
<evidence type="ECO:0000313" key="13">
    <source>
        <dbReference type="EMBL" id="AZP11726.1"/>
    </source>
</evidence>
<feature type="binding site" evidence="11">
    <location>
        <position position="35"/>
    </location>
    <ligand>
        <name>NAD(+)</name>
        <dbReference type="ChEBI" id="CHEBI:57540"/>
    </ligand>
</feature>
<dbReference type="GO" id="GO:0003979">
    <property type="term" value="F:UDP-glucose 6-dehydrogenase activity"/>
    <property type="evidence" value="ECO:0007669"/>
    <property type="project" value="UniProtKB-EC"/>
</dbReference>
<evidence type="ECO:0000256" key="5">
    <source>
        <dbReference type="ARBA" id="ARBA00023002"/>
    </source>
</evidence>
<evidence type="ECO:0000256" key="2">
    <source>
        <dbReference type="ARBA" id="ARBA00006601"/>
    </source>
</evidence>
<comment type="catalytic activity">
    <reaction evidence="7 8">
        <text>UDP-alpha-D-glucose + 2 NAD(+) + H2O = UDP-alpha-D-glucuronate + 2 NADH + 3 H(+)</text>
        <dbReference type="Rhea" id="RHEA:23596"/>
        <dbReference type="ChEBI" id="CHEBI:15377"/>
        <dbReference type="ChEBI" id="CHEBI:15378"/>
        <dbReference type="ChEBI" id="CHEBI:57540"/>
        <dbReference type="ChEBI" id="CHEBI:57945"/>
        <dbReference type="ChEBI" id="CHEBI:58052"/>
        <dbReference type="ChEBI" id="CHEBI:58885"/>
        <dbReference type="EC" id="1.1.1.22"/>
    </reaction>
</comment>
<dbReference type="SUPFAM" id="SSF51735">
    <property type="entry name" value="NAD(P)-binding Rossmann-fold domains"/>
    <property type="match status" value="1"/>
</dbReference>
<feature type="binding site" evidence="11">
    <location>
        <position position="30"/>
    </location>
    <ligand>
        <name>NAD(+)</name>
        <dbReference type="ChEBI" id="CHEBI:57540"/>
    </ligand>
</feature>
<dbReference type="InterPro" id="IPR017476">
    <property type="entry name" value="UDP-Glc/GDP-Man"/>
</dbReference>
<accession>A0A3Q9BQK5</accession>
<organism evidence="13 14">
    <name type="scientific">Undibacterium parvum</name>
    <dbReference type="NCBI Taxonomy" id="401471"/>
    <lineage>
        <taxon>Bacteria</taxon>
        <taxon>Pseudomonadati</taxon>
        <taxon>Pseudomonadota</taxon>
        <taxon>Betaproteobacteria</taxon>
        <taxon>Burkholderiales</taxon>
        <taxon>Oxalobacteraceae</taxon>
        <taxon>Undibacterium</taxon>
    </lineage>
</organism>
<dbReference type="NCBIfam" id="TIGR03026">
    <property type="entry name" value="NDP-sugDHase"/>
    <property type="match status" value="1"/>
</dbReference>
<proteinExistence type="inferred from homology"/>
<reference evidence="13 14" key="1">
    <citation type="journal article" date="2011" name="Int. J. Syst. Evol. Microbiol.">
        <title>Description of Undibacterium oligocarboniphilum sp. nov., isolated from purified water, and Undibacterium pigrum strain CCUG 49012 as the type strain of Undibacterium parvum sp. nov., and emended descriptions of the genus Undibacterium and the species Undibacterium pigrum.</title>
        <authorList>
            <person name="Eder W."/>
            <person name="Wanner G."/>
            <person name="Ludwig W."/>
            <person name="Busse H.J."/>
            <person name="Ziemke-Kageler F."/>
            <person name="Lang E."/>
        </authorList>
    </citation>
    <scope>NUCLEOTIDE SEQUENCE [LARGE SCALE GENOMIC DNA]</scope>
    <source>
        <strain evidence="13 14">DSM 23061</strain>
    </source>
</reference>
<dbReference type="PIRSF" id="PIRSF500134">
    <property type="entry name" value="UDPglc_DH_bac"/>
    <property type="match status" value="1"/>
</dbReference>
<dbReference type="SMART" id="SM00984">
    <property type="entry name" value="UDPG_MGDP_dh_C"/>
    <property type="match status" value="1"/>
</dbReference>
<sequence>MNIIVVGTGYVGLVTGACLATKGNHVICVDKDQTKLDKLAQGILPIYEPGLDKVVHDAVTTKHLSFTNNVKSALTMLAPSSADQRTLIFIAVGTPQGEDGSADLKYVLAVAREIGQELQQPAIIINKSTVPVGTADLVKGEIAWQLFQRKIFLDFDVVSNPEFLKEGVALDDFFNPDRIVVGTDNPIAKEQMSALYLPFVAKPEQLMIVGIKEAELIKYAANAMLATRISFMNEVANVCDRFGIDVEQVRSGVGADSRIGPAFLKSGCGYGGSCFPKDVQALVRIAQSVGVDPLVLNAVEARNKKQKQYLFQNITARFGANLHGRQFAVWGLAFKPDTDDMREASSIDLIRALTTAGAKVIAHDPVAEEMATSIFSDLIQDGKLQLEHDPMTTLANADALVLVTEWKEYQTADFAKVKASLKSAVVFDGRNHLPMNDLKKLNFEYIGVGRR</sequence>
<name>A0A3Q9BQK5_9BURK</name>
<feature type="domain" description="UDP-glucose/GDP-mannose dehydrogenase C-terminal" evidence="12">
    <location>
        <begin position="328"/>
        <end position="435"/>
    </location>
</feature>
<dbReference type="InterPro" id="IPR028357">
    <property type="entry name" value="UDPglc_DH_bac"/>
</dbReference>
<evidence type="ECO:0000256" key="4">
    <source>
        <dbReference type="ARBA" id="ARBA00015132"/>
    </source>
</evidence>
<keyword evidence="5 8" id="KW-0560">Oxidoreductase</keyword>
<feature type="binding site" evidence="11">
    <location>
        <position position="94"/>
    </location>
    <ligand>
        <name>NAD(+)</name>
        <dbReference type="ChEBI" id="CHEBI:57540"/>
    </ligand>
</feature>
<dbReference type="InterPro" id="IPR014027">
    <property type="entry name" value="UDP-Glc/GDP-Man_DH_C"/>
</dbReference>
<dbReference type="PANTHER" id="PTHR43750">
    <property type="entry name" value="UDP-GLUCOSE 6-DEHYDROGENASE TUAD"/>
    <property type="match status" value="1"/>
</dbReference>
<evidence type="ECO:0000256" key="3">
    <source>
        <dbReference type="ARBA" id="ARBA00012954"/>
    </source>
</evidence>
<dbReference type="GO" id="GO:0000271">
    <property type="term" value="P:polysaccharide biosynthetic process"/>
    <property type="evidence" value="ECO:0007669"/>
    <property type="project" value="InterPro"/>
</dbReference>
<comment type="pathway">
    <text evidence="1">Nucleotide-sugar biosynthesis; UDP-alpha-D-glucuronate biosynthesis; UDP-alpha-D-glucuronate from UDP-alpha-D-glucose: step 1/1.</text>
</comment>
<evidence type="ECO:0000256" key="10">
    <source>
        <dbReference type="PIRSR" id="PIRSR500134-2"/>
    </source>
</evidence>
<evidence type="ECO:0000256" key="6">
    <source>
        <dbReference type="ARBA" id="ARBA00023027"/>
    </source>
</evidence>
<evidence type="ECO:0000256" key="9">
    <source>
        <dbReference type="PIRSR" id="PIRSR500134-1"/>
    </source>
</evidence>
<dbReference type="PIRSF" id="PIRSF000124">
    <property type="entry name" value="UDPglc_GDPman_dh"/>
    <property type="match status" value="1"/>
</dbReference>
<dbReference type="Pfam" id="PF03720">
    <property type="entry name" value="UDPG_MGDP_dh_C"/>
    <property type="match status" value="1"/>
</dbReference>
<dbReference type="GO" id="GO:0006065">
    <property type="term" value="P:UDP-glucuronate biosynthetic process"/>
    <property type="evidence" value="ECO:0007669"/>
    <property type="project" value="UniProtKB-UniPathway"/>
</dbReference>
<dbReference type="OrthoDB" id="9803238at2"/>
<dbReference type="InterPro" id="IPR036291">
    <property type="entry name" value="NAD(P)-bd_dom_sf"/>
</dbReference>
<dbReference type="SUPFAM" id="SSF52413">
    <property type="entry name" value="UDP-glucose/GDP-mannose dehydrogenase C-terminal domain"/>
    <property type="match status" value="1"/>
</dbReference>
<evidence type="ECO:0000256" key="8">
    <source>
        <dbReference type="PIRNR" id="PIRNR000124"/>
    </source>
</evidence>
<dbReference type="RefSeq" id="WP_126127111.1">
    <property type="nucleotide sequence ID" value="NZ_CP034464.1"/>
</dbReference>
<feature type="binding site" evidence="11">
    <location>
        <position position="277"/>
    </location>
    <ligand>
        <name>NAD(+)</name>
        <dbReference type="ChEBI" id="CHEBI:57540"/>
    </ligand>
</feature>
<protein>
    <recommendedName>
        <fullName evidence="4 8">UDP-glucose 6-dehydrogenase</fullName>
        <ecNumber evidence="3 8">1.1.1.22</ecNumber>
    </recommendedName>
</protein>
<dbReference type="InterPro" id="IPR014026">
    <property type="entry name" value="UDP-Glc/GDP-Man_DH_dimer"/>
</dbReference>
<dbReference type="GO" id="GO:0051287">
    <property type="term" value="F:NAD binding"/>
    <property type="evidence" value="ECO:0007669"/>
    <property type="project" value="InterPro"/>
</dbReference>
<dbReference type="InterPro" id="IPR036220">
    <property type="entry name" value="UDP-Glc/GDP-Man_DH_C_sf"/>
</dbReference>
<feature type="binding site" evidence="10">
    <location>
        <position position="271"/>
    </location>
    <ligand>
        <name>substrate</name>
    </ligand>
</feature>
<dbReference type="UniPathway" id="UPA00038">
    <property type="reaction ID" value="UER00491"/>
</dbReference>
<feature type="active site" description="Nucleophile" evidence="9">
    <location>
        <position position="274"/>
    </location>
</feature>
<feature type="binding site" evidence="10">
    <location>
        <position position="218"/>
    </location>
    <ligand>
        <name>substrate</name>
    </ligand>
</feature>
<dbReference type="SUPFAM" id="SSF48179">
    <property type="entry name" value="6-phosphogluconate dehydrogenase C-terminal domain-like"/>
    <property type="match status" value="1"/>
</dbReference>
<feature type="binding site" evidence="11">
    <location>
        <position position="129"/>
    </location>
    <ligand>
        <name>NAD(+)</name>
        <dbReference type="ChEBI" id="CHEBI:57540"/>
    </ligand>
</feature>
<comment type="similarity">
    <text evidence="2 8">Belongs to the UDP-glucose/GDP-mannose dehydrogenase family.</text>
</comment>
<gene>
    <name evidence="13" type="ORF">EJN92_06785</name>
</gene>
<evidence type="ECO:0000313" key="14">
    <source>
        <dbReference type="Proteomes" id="UP000275663"/>
    </source>
</evidence>
<dbReference type="PANTHER" id="PTHR43750:SF3">
    <property type="entry name" value="UDP-GLUCOSE 6-DEHYDROGENASE TUAD"/>
    <property type="match status" value="1"/>
</dbReference>
<dbReference type="InterPro" id="IPR008927">
    <property type="entry name" value="6-PGluconate_DH-like_C_sf"/>
</dbReference>
<dbReference type="AlphaFoldDB" id="A0A3Q9BQK5"/>
<evidence type="ECO:0000256" key="11">
    <source>
        <dbReference type="PIRSR" id="PIRSR500134-3"/>
    </source>
</evidence>
<dbReference type="Proteomes" id="UP000275663">
    <property type="component" value="Chromosome"/>
</dbReference>
<dbReference type="Gene3D" id="3.40.50.720">
    <property type="entry name" value="NAD(P)-binding Rossmann-like Domain"/>
    <property type="match status" value="2"/>
</dbReference>
<feature type="binding site" evidence="10">
    <location>
        <begin position="263"/>
        <end position="267"/>
    </location>
    <ligand>
        <name>substrate</name>
    </ligand>
</feature>
<dbReference type="InterPro" id="IPR001732">
    <property type="entry name" value="UDP-Glc/GDP-Man_DH_N"/>
</dbReference>
<keyword evidence="6 8" id="KW-0520">NAD</keyword>
<feature type="binding site" evidence="11">
    <location>
        <position position="166"/>
    </location>
    <ligand>
        <name>NAD(+)</name>
        <dbReference type="ChEBI" id="CHEBI:57540"/>
    </ligand>
</feature>
<feature type="binding site" evidence="10">
    <location>
        <begin position="163"/>
        <end position="166"/>
    </location>
    <ligand>
        <name>substrate</name>
    </ligand>
</feature>
<feature type="binding site" evidence="11">
    <location>
        <position position="342"/>
    </location>
    <ligand>
        <name>NAD(+)</name>
        <dbReference type="ChEBI" id="CHEBI:57540"/>
    </ligand>
</feature>
<dbReference type="Pfam" id="PF00984">
    <property type="entry name" value="UDPG_MGDP_dh"/>
    <property type="match status" value="1"/>
</dbReference>
<dbReference type="Gene3D" id="1.20.5.100">
    <property type="entry name" value="Cytochrome c1, transmembrane anchor, C-terminal"/>
    <property type="match status" value="1"/>
</dbReference>
<dbReference type="EMBL" id="CP034464">
    <property type="protein sequence ID" value="AZP11726.1"/>
    <property type="molecule type" value="Genomic_DNA"/>
</dbReference>
<feature type="binding site" evidence="10">
    <location>
        <position position="335"/>
    </location>
    <ligand>
        <name>substrate</name>
    </ligand>
</feature>